<sequence length="926" mass="107469">MKHYSEQDIAVLKENISSNTIKLTESIKWVEDNLKYEEKNALLLKLKNGLNTFKKVSNNIDSKPVIAVFGGSQVGKSYLIKNLLSLEGQPFVIRNNNKEYDFLKDINPPGVGAESTGVVTRFTINNELKFEDFPIKVKLLSPKDILIIILDSFFLDLKKITDFKKAKDLDLHIKQYESNYSKPKQNCLSEFDVLEIKEYFENHLSKHTILFEGLNESHFFERIGKIIDGYDYSEWKGIFEILWNKNEHFSALFTKLILDLKTISFDAVAYLSFKEVLRGEGEILDVTRLKELYSSNKSTTIKRANGDAIRINLSSITALTAELVFAIPNELTNNKEFLKNSDLLDFPGARSRLAIEIEDIDTEIIPDMLLRGKVSYLFNKYSDDFNINNLLFCTNDKQLDVNEIPSLLFNWISKNIGGNAYDRNNALKNANVPPLFVIFTFFNNQLKFDTTNDYGHVNTANTLDYKWDTRFNRFFENEIVTQTKDWHIDWTKDQQNFKNFYLLRDFKYSTDSFDGFEEVGYEVKIRPERNIFLDKLKESFTNFKFVKNHFDSPEKSWDIAANLNNDGSKLIIDNLTKVSNNLTKTNHYINKLNKLVIDVKNDLSKHLHTDDLTVLRGNSMKSVNEIQFSFNSILAKDINAFNKLVQKLSLQPVEIYNLLNENIVVDINEANLENFDQGNILLSQYPELKNVHSYDEAIGILKQNLWLSSNEEVETFLAEKGIKKEQLFAKKETKSKAQYYTELLLEYWKTKITNPTNLEYFVLNGLGQSSIYFLADHLSKIIQNRDLKAKLERIANDVVSETTTNRGVEEFLAETFSLLINEIVINFDSNYFTAEELIEIENLKANNNFKFYNNTIPTDPITIQELFENSNDERSSVNKIVLDKYNKWIEYFRISLLVNCGFVSYNEQANDQLKELIINFNEFKLT</sequence>
<dbReference type="EMBL" id="FNRD01000019">
    <property type="protein sequence ID" value="SEB06612.1"/>
    <property type="molecule type" value="Genomic_DNA"/>
</dbReference>
<dbReference type="InterPro" id="IPR017030">
    <property type="entry name" value="Vir_effector_SfrC"/>
</dbReference>
<dbReference type="SUPFAM" id="SSF52540">
    <property type="entry name" value="P-loop containing nucleoside triphosphate hydrolases"/>
    <property type="match status" value="1"/>
</dbReference>
<dbReference type="OrthoDB" id="1060501at2"/>
<dbReference type="RefSeq" id="WP_091093879.1">
    <property type="nucleotide sequence ID" value="NZ_FNRD01000019.1"/>
</dbReference>
<dbReference type="Proteomes" id="UP000198951">
    <property type="component" value="Unassembled WGS sequence"/>
</dbReference>
<gene>
    <name evidence="1" type="ORF">SAMN05443667_11926</name>
</gene>
<dbReference type="Pfam" id="PF10139">
    <property type="entry name" value="Virul_Fac"/>
    <property type="match status" value="1"/>
</dbReference>
<dbReference type="STRING" id="150146.SAMN05443667_11926"/>
<proteinExistence type="predicted"/>
<dbReference type="AlphaFoldDB" id="A0A1H4GD30"/>
<organism evidence="1 2">
    <name type="scientific">Flavobacterium gillisiae</name>
    <dbReference type="NCBI Taxonomy" id="150146"/>
    <lineage>
        <taxon>Bacteria</taxon>
        <taxon>Pseudomonadati</taxon>
        <taxon>Bacteroidota</taxon>
        <taxon>Flavobacteriia</taxon>
        <taxon>Flavobacteriales</taxon>
        <taxon>Flavobacteriaceae</taxon>
        <taxon>Flavobacterium</taxon>
    </lineage>
</organism>
<evidence type="ECO:0000313" key="2">
    <source>
        <dbReference type="Proteomes" id="UP000198951"/>
    </source>
</evidence>
<dbReference type="InterPro" id="IPR027417">
    <property type="entry name" value="P-loop_NTPase"/>
</dbReference>
<evidence type="ECO:0000313" key="1">
    <source>
        <dbReference type="EMBL" id="SEB06612.1"/>
    </source>
</evidence>
<keyword evidence="2" id="KW-1185">Reference proteome</keyword>
<name>A0A1H4GD30_9FLAO</name>
<accession>A0A1H4GD30</accession>
<protein>
    <submittedName>
        <fullName evidence="1">Putative virulence factor</fullName>
    </submittedName>
</protein>
<reference evidence="2" key="1">
    <citation type="submission" date="2016-10" db="EMBL/GenBank/DDBJ databases">
        <authorList>
            <person name="Varghese N."/>
            <person name="Submissions S."/>
        </authorList>
    </citation>
    <scope>NUCLEOTIDE SEQUENCE [LARGE SCALE GENOMIC DNA]</scope>
    <source>
        <strain evidence="2">DSM 22376</strain>
    </source>
</reference>